<dbReference type="SMART" id="SM00345">
    <property type="entry name" value="HTH_GNTR"/>
    <property type="match status" value="1"/>
</dbReference>
<dbReference type="CDD" id="cd07377">
    <property type="entry name" value="WHTH_GntR"/>
    <property type="match status" value="1"/>
</dbReference>
<reference evidence="5 6" key="1">
    <citation type="journal article" date="2024" name="Int. J. Syst. Evol. Microbiol.">
        <title>Lacrimispora brassicae sp. nov. isolated from fermented cabbage, and proposal of Clostridium indicum Gundawar et al. 2019 and Clostridium methoxybenzovorans Mechichi et al. 1999 as heterotypic synonyms of Lacrimispora amygdalina (Parshina et al. 2003) Haas and Blanchard 2020 and Lacrimispora indolis (McClung and McCoy 1957) Haas and Blanchard 2020, respectively.</title>
        <authorList>
            <person name="Kobayashi H."/>
            <person name="Tanizawa Y."/>
            <person name="Sakamoto M."/>
            <person name="Ohkuma M."/>
            <person name="Tohno M."/>
        </authorList>
    </citation>
    <scope>NUCLEOTIDE SEQUENCE [LARGE SCALE GENOMIC DNA]</scope>
    <source>
        <strain evidence="5 6">DSM 12857</strain>
    </source>
</reference>
<keyword evidence="1" id="KW-0805">Transcription regulation</keyword>
<dbReference type="RefSeq" id="WP_170313471.1">
    <property type="nucleotide sequence ID" value="NZ_BRPJ01000092.1"/>
</dbReference>
<evidence type="ECO:0000256" key="2">
    <source>
        <dbReference type="ARBA" id="ARBA00023125"/>
    </source>
</evidence>
<feature type="domain" description="HTH gntR-type" evidence="4">
    <location>
        <begin position="10"/>
        <end position="78"/>
    </location>
</feature>
<dbReference type="SUPFAM" id="SSF46785">
    <property type="entry name" value="Winged helix' DNA-binding domain"/>
    <property type="match status" value="1"/>
</dbReference>
<evidence type="ECO:0000313" key="6">
    <source>
        <dbReference type="Proteomes" id="UP001419084"/>
    </source>
</evidence>
<dbReference type="InterPro" id="IPR036388">
    <property type="entry name" value="WH-like_DNA-bd_sf"/>
</dbReference>
<dbReference type="Gene3D" id="1.10.10.10">
    <property type="entry name" value="Winged helix-like DNA-binding domain superfamily/Winged helix DNA-binding domain"/>
    <property type="match status" value="1"/>
</dbReference>
<accession>A0ABQ5MC44</accession>
<organism evidence="5 6">
    <name type="scientific">Lacrimispora amygdalina</name>
    <dbReference type="NCBI Taxonomy" id="253257"/>
    <lineage>
        <taxon>Bacteria</taxon>
        <taxon>Bacillati</taxon>
        <taxon>Bacillota</taxon>
        <taxon>Clostridia</taxon>
        <taxon>Lachnospirales</taxon>
        <taxon>Lachnospiraceae</taxon>
        <taxon>Lacrimispora</taxon>
    </lineage>
</organism>
<evidence type="ECO:0000259" key="4">
    <source>
        <dbReference type="PROSITE" id="PS50949"/>
    </source>
</evidence>
<dbReference type="Proteomes" id="UP001419084">
    <property type="component" value="Unassembled WGS sequence"/>
</dbReference>
<evidence type="ECO:0000313" key="5">
    <source>
        <dbReference type="EMBL" id="GLB32391.1"/>
    </source>
</evidence>
<name>A0ABQ5MC44_9FIRM</name>
<dbReference type="InterPro" id="IPR036390">
    <property type="entry name" value="WH_DNA-bd_sf"/>
</dbReference>
<evidence type="ECO:0000256" key="3">
    <source>
        <dbReference type="ARBA" id="ARBA00023163"/>
    </source>
</evidence>
<sequence length="131" mass="14734">MILLDYKDRRPIYEQIVEKLKDLMICGVLEQDSQLPSVRSLATDLSINPNTIQRAYTELERRGFIYSVKGRGSFVADTSSIRALKTSELKNKLGGWVEEAKRAGLKEDKAHSWLAEEWVMEGSNTGGGAEE</sequence>
<gene>
    <name evidence="5" type="primary">ytrA</name>
    <name evidence="5" type="ORF">LAD12857_43140</name>
</gene>
<keyword evidence="3" id="KW-0804">Transcription</keyword>
<dbReference type="EMBL" id="BRPJ01000092">
    <property type="protein sequence ID" value="GLB32391.1"/>
    <property type="molecule type" value="Genomic_DNA"/>
</dbReference>
<proteinExistence type="predicted"/>
<protein>
    <submittedName>
        <fullName evidence="5">HTH-type transcriptional repressor YtrA</fullName>
    </submittedName>
</protein>
<keyword evidence="2" id="KW-0238">DNA-binding</keyword>
<evidence type="ECO:0000256" key="1">
    <source>
        <dbReference type="ARBA" id="ARBA00023015"/>
    </source>
</evidence>
<dbReference type="PANTHER" id="PTHR38445">
    <property type="entry name" value="HTH-TYPE TRANSCRIPTIONAL REPRESSOR YTRA"/>
    <property type="match status" value="1"/>
</dbReference>
<dbReference type="PROSITE" id="PS50949">
    <property type="entry name" value="HTH_GNTR"/>
    <property type="match status" value="1"/>
</dbReference>
<dbReference type="InterPro" id="IPR000524">
    <property type="entry name" value="Tscrpt_reg_HTH_GntR"/>
</dbReference>
<keyword evidence="6" id="KW-1185">Reference proteome</keyword>
<dbReference type="PANTHER" id="PTHR38445:SF9">
    <property type="entry name" value="HTH-TYPE TRANSCRIPTIONAL REPRESSOR YTRA"/>
    <property type="match status" value="1"/>
</dbReference>
<comment type="caution">
    <text evidence="5">The sequence shown here is derived from an EMBL/GenBank/DDBJ whole genome shotgun (WGS) entry which is preliminary data.</text>
</comment>
<dbReference type="Pfam" id="PF00392">
    <property type="entry name" value="GntR"/>
    <property type="match status" value="1"/>
</dbReference>